<feature type="transmembrane region" description="Helical" evidence="3">
    <location>
        <begin position="216"/>
        <end position="234"/>
    </location>
</feature>
<comment type="similarity">
    <text evidence="2">Belongs to the EamA transporter family.</text>
</comment>
<feature type="transmembrane region" description="Helical" evidence="3">
    <location>
        <begin position="72"/>
        <end position="91"/>
    </location>
</feature>
<dbReference type="RefSeq" id="WP_171653690.1">
    <property type="nucleotide sequence ID" value="NZ_WHOD01000070.1"/>
</dbReference>
<comment type="caution">
    <text evidence="5">The sequence shown here is derived from an EMBL/GenBank/DDBJ whole genome shotgun (WGS) entry which is preliminary data.</text>
</comment>
<dbReference type="InterPro" id="IPR000620">
    <property type="entry name" value="EamA_dom"/>
</dbReference>
<keyword evidence="3" id="KW-0472">Membrane</keyword>
<keyword evidence="6" id="KW-1185">Reference proteome</keyword>
<feature type="transmembrane region" description="Helical" evidence="3">
    <location>
        <begin position="184"/>
        <end position="204"/>
    </location>
</feature>
<dbReference type="PANTHER" id="PTHR22911">
    <property type="entry name" value="ACYL-MALONYL CONDENSING ENZYME-RELATED"/>
    <property type="match status" value="1"/>
</dbReference>
<evidence type="ECO:0000256" key="2">
    <source>
        <dbReference type="ARBA" id="ARBA00007362"/>
    </source>
</evidence>
<reference evidence="5" key="1">
    <citation type="submission" date="2019-10" db="EMBL/GenBank/DDBJ databases">
        <title>Description of Paenibacillus glebae sp. nov.</title>
        <authorList>
            <person name="Carlier A."/>
            <person name="Qi S."/>
        </authorList>
    </citation>
    <scope>NUCLEOTIDE SEQUENCE</scope>
    <source>
        <strain evidence="5">LMG 31456</strain>
    </source>
</reference>
<dbReference type="Pfam" id="PF00892">
    <property type="entry name" value="EamA"/>
    <property type="match status" value="2"/>
</dbReference>
<sequence>MTSLNRWTAIWLVLLGAASYGVLSTLVKLGYQNGFTPGEIIGSQNFFGFIALWLICLPQLRKMKGITLGTVLKLLFSGVFTGLTGYFYYLSLQVLDASFAVLLLFQFTWMGMLLGWLLDKKAPNRFQWLAMVLVLIGTLLSSGVLSGSWEGVNLGGVALGLLAAVCYTLFICFSGRVATHFPPLVRSTWVVTGAMMIVFILMPPQFLWNGSLDKGLWYWACLMSVFGMIVPSYFLAKGAPFIETGLASVLGAVELPVVIVCSALLLQESQGTLQWLGVVIILLGVFVSEKKIGRSPAKTSVIKGKTAL</sequence>
<keyword evidence="3" id="KW-0812">Transmembrane</keyword>
<dbReference type="EMBL" id="WHOD01000070">
    <property type="protein sequence ID" value="NOU95501.1"/>
    <property type="molecule type" value="Genomic_DNA"/>
</dbReference>
<comment type="subcellular location">
    <subcellularLocation>
        <location evidence="1">Endomembrane system</location>
        <topology evidence="1">Multi-pass membrane protein</topology>
    </subcellularLocation>
</comment>
<gene>
    <name evidence="5" type="ORF">GC093_20045</name>
</gene>
<proteinExistence type="inferred from homology"/>
<feature type="transmembrane region" description="Helical" evidence="3">
    <location>
        <begin position="40"/>
        <end position="60"/>
    </location>
</feature>
<feature type="transmembrane region" description="Helical" evidence="3">
    <location>
        <begin position="128"/>
        <end position="146"/>
    </location>
</feature>
<evidence type="ECO:0000313" key="5">
    <source>
        <dbReference type="EMBL" id="NOU95501.1"/>
    </source>
</evidence>
<organism evidence="5 6">
    <name type="scientific">Paenibacillus foliorum</name>
    <dbReference type="NCBI Taxonomy" id="2654974"/>
    <lineage>
        <taxon>Bacteria</taxon>
        <taxon>Bacillati</taxon>
        <taxon>Bacillota</taxon>
        <taxon>Bacilli</taxon>
        <taxon>Bacillales</taxon>
        <taxon>Paenibacillaceae</taxon>
        <taxon>Paenibacillus</taxon>
    </lineage>
</organism>
<feature type="transmembrane region" description="Helical" evidence="3">
    <location>
        <begin position="246"/>
        <end position="266"/>
    </location>
</feature>
<name>A0A972GRF2_9BACL</name>
<feature type="transmembrane region" description="Helical" evidence="3">
    <location>
        <begin position="272"/>
        <end position="288"/>
    </location>
</feature>
<feature type="domain" description="EamA" evidence="4">
    <location>
        <begin position="8"/>
        <end position="142"/>
    </location>
</feature>
<evidence type="ECO:0000313" key="6">
    <source>
        <dbReference type="Proteomes" id="UP000641588"/>
    </source>
</evidence>
<keyword evidence="3" id="KW-1133">Transmembrane helix</keyword>
<accession>A0A972GRF2</accession>
<feature type="domain" description="EamA" evidence="4">
    <location>
        <begin position="156"/>
        <end position="287"/>
    </location>
</feature>
<dbReference type="PANTHER" id="PTHR22911:SF137">
    <property type="entry name" value="SOLUTE CARRIER FAMILY 35 MEMBER G2-RELATED"/>
    <property type="match status" value="1"/>
</dbReference>
<protein>
    <submittedName>
        <fullName evidence="5">EamA family transporter</fullName>
    </submittedName>
</protein>
<dbReference type="GO" id="GO:0016020">
    <property type="term" value="C:membrane"/>
    <property type="evidence" value="ECO:0007669"/>
    <property type="project" value="InterPro"/>
</dbReference>
<dbReference type="InterPro" id="IPR037185">
    <property type="entry name" value="EmrE-like"/>
</dbReference>
<dbReference type="Proteomes" id="UP000641588">
    <property type="component" value="Unassembled WGS sequence"/>
</dbReference>
<feature type="transmembrane region" description="Helical" evidence="3">
    <location>
        <begin position="97"/>
        <end position="116"/>
    </location>
</feature>
<dbReference type="SUPFAM" id="SSF103481">
    <property type="entry name" value="Multidrug resistance efflux transporter EmrE"/>
    <property type="match status" value="2"/>
</dbReference>
<evidence type="ECO:0000256" key="3">
    <source>
        <dbReference type="SAM" id="Phobius"/>
    </source>
</evidence>
<feature type="transmembrane region" description="Helical" evidence="3">
    <location>
        <begin position="152"/>
        <end position="172"/>
    </location>
</feature>
<evidence type="ECO:0000259" key="4">
    <source>
        <dbReference type="Pfam" id="PF00892"/>
    </source>
</evidence>
<dbReference type="AlphaFoldDB" id="A0A972GRF2"/>
<evidence type="ECO:0000256" key="1">
    <source>
        <dbReference type="ARBA" id="ARBA00004127"/>
    </source>
</evidence>